<organism evidence="17 18">
    <name type="scientific">Nothobranchius furzeri</name>
    <name type="common">Turquoise killifish</name>
    <dbReference type="NCBI Taxonomy" id="105023"/>
    <lineage>
        <taxon>Eukaryota</taxon>
        <taxon>Metazoa</taxon>
        <taxon>Chordata</taxon>
        <taxon>Craniata</taxon>
        <taxon>Vertebrata</taxon>
        <taxon>Euteleostomi</taxon>
        <taxon>Actinopterygii</taxon>
        <taxon>Neopterygii</taxon>
        <taxon>Teleostei</taxon>
        <taxon>Neoteleostei</taxon>
        <taxon>Acanthomorphata</taxon>
        <taxon>Ovalentaria</taxon>
        <taxon>Atherinomorphae</taxon>
        <taxon>Cyprinodontiformes</taxon>
        <taxon>Nothobranchiidae</taxon>
        <taxon>Nothobranchius</taxon>
    </lineage>
</organism>
<evidence type="ECO:0000313" key="17">
    <source>
        <dbReference type="Ensembl" id="ENSNFUP00015052626.1"/>
    </source>
</evidence>
<comment type="pathway">
    <text evidence="2">Carbohydrate degradation; glycolysis; D-glyceraldehyde 3-phosphate and glycerone phosphate from D-glucose: step 4/4.</text>
</comment>
<evidence type="ECO:0000256" key="13">
    <source>
        <dbReference type="ARBA" id="ARBA00024190"/>
    </source>
</evidence>
<comment type="catalytic activity">
    <reaction evidence="14">
        <text>ATP + H2O = ADP + phosphate + H(+)</text>
        <dbReference type="Rhea" id="RHEA:13065"/>
        <dbReference type="ChEBI" id="CHEBI:15377"/>
        <dbReference type="ChEBI" id="CHEBI:15378"/>
        <dbReference type="ChEBI" id="CHEBI:30616"/>
        <dbReference type="ChEBI" id="CHEBI:43474"/>
        <dbReference type="ChEBI" id="CHEBI:456216"/>
        <dbReference type="EC" id="3.6.4.12"/>
    </reaction>
    <physiologicalReaction direction="left-to-right" evidence="14">
        <dbReference type="Rhea" id="RHEA:13066"/>
    </physiologicalReaction>
</comment>
<reference evidence="17" key="3">
    <citation type="submission" date="2025-09" db="UniProtKB">
        <authorList>
            <consortium name="Ensembl"/>
        </authorList>
    </citation>
    <scope>IDENTIFICATION</scope>
</reference>
<dbReference type="SUPFAM" id="SSF52540">
    <property type="entry name" value="P-loop containing nucleoside triphosphate hydrolases"/>
    <property type="match status" value="1"/>
</dbReference>
<dbReference type="FunFam" id="3.20.20.70:FF:000205">
    <property type="entry name" value="Fructose-bisphosphate aldolase"/>
    <property type="match status" value="1"/>
</dbReference>
<comment type="function">
    <text evidence="15">Proposed core component of the chromatin remodeling Ino80 complex which exhibits DNA- and nucleosome-activated ATPase activity and catalyzes ATP-dependent nucleosome sliding.</text>
</comment>
<evidence type="ECO:0000256" key="15">
    <source>
        <dbReference type="RuleBase" id="RU363048"/>
    </source>
</evidence>
<dbReference type="InterPro" id="IPR041048">
    <property type="entry name" value="RuvB-like_C"/>
</dbReference>
<evidence type="ECO:0000256" key="10">
    <source>
        <dbReference type="ARBA" id="ARBA00023172"/>
    </source>
</evidence>
<keyword evidence="6 15" id="KW-0378">Hydrolase</keyword>
<dbReference type="GO" id="GO:0004332">
    <property type="term" value="F:fructose-bisphosphate aldolase activity"/>
    <property type="evidence" value="ECO:0007669"/>
    <property type="project" value="InterPro"/>
</dbReference>
<dbReference type="Gene3D" id="1.10.8.60">
    <property type="match status" value="1"/>
</dbReference>
<reference evidence="17" key="2">
    <citation type="submission" date="2025-08" db="UniProtKB">
        <authorList>
            <consortium name="Ensembl"/>
        </authorList>
    </citation>
    <scope>IDENTIFICATION</scope>
</reference>
<dbReference type="GeneTree" id="ENSGT00940000153556"/>
<gene>
    <name evidence="17" type="primary">RUVBL2</name>
    <name evidence="17" type="synonym">ruvbl2</name>
</gene>
<feature type="domain" description="RuvB-like AAA-lid" evidence="16">
    <location>
        <begin position="392"/>
        <end position="457"/>
    </location>
</feature>
<dbReference type="PANTHER" id="PTHR11093">
    <property type="entry name" value="RUVB-RELATED REPTIN AND PONTIN"/>
    <property type="match status" value="1"/>
</dbReference>
<evidence type="ECO:0000256" key="5">
    <source>
        <dbReference type="ARBA" id="ARBA00022741"/>
    </source>
</evidence>
<dbReference type="GO" id="GO:0003351">
    <property type="term" value="P:epithelial cilium movement involved in extracellular fluid movement"/>
    <property type="evidence" value="ECO:0007669"/>
    <property type="project" value="Ensembl"/>
</dbReference>
<dbReference type="GO" id="GO:0005524">
    <property type="term" value="F:ATP binding"/>
    <property type="evidence" value="ECO:0007669"/>
    <property type="project" value="UniProtKB-KW"/>
</dbReference>
<dbReference type="SUPFAM" id="SSF50249">
    <property type="entry name" value="Nucleic acid-binding proteins"/>
    <property type="match status" value="1"/>
</dbReference>
<evidence type="ECO:0000313" key="18">
    <source>
        <dbReference type="Proteomes" id="UP000694548"/>
    </source>
</evidence>
<keyword evidence="5 15" id="KW-0547">Nucleotide-binding</keyword>
<dbReference type="GO" id="GO:0006096">
    <property type="term" value="P:glycolytic process"/>
    <property type="evidence" value="ECO:0007669"/>
    <property type="project" value="UniProtKB-UniPathway"/>
</dbReference>
<dbReference type="GO" id="GO:0006310">
    <property type="term" value="P:DNA recombination"/>
    <property type="evidence" value="ECO:0007669"/>
    <property type="project" value="UniProtKB-KW"/>
</dbReference>
<evidence type="ECO:0000256" key="1">
    <source>
        <dbReference type="ARBA" id="ARBA00004123"/>
    </source>
</evidence>
<dbReference type="GO" id="GO:0016887">
    <property type="term" value="F:ATP hydrolysis activity"/>
    <property type="evidence" value="ECO:0007669"/>
    <property type="project" value="Ensembl"/>
</dbReference>
<comment type="subcellular location">
    <subcellularLocation>
        <location evidence="13">Dynein axonemal particle</location>
    </subcellularLocation>
    <subcellularLocation>
        <location evidence="1 15">Nucleus</location>
    </subcellularLocation>
</comment>
<evidence type="ECO:0000256" key="11">
    <source>
        <dbReference type="ARBA" id="ARBA00023239"/>
    </source>
</evidence>
<dbReference type="Pfam" id="PF00274">
    <property type="entry name" value="Glycolytic"/>
    <property type="match status" value="1"/>
</dbReference>
<dbReference type="FunFam" id="1.10.8.60:FF:000010">
    <property type="entry name" value="RuvB-like helicase"/>
    <property type="match status" value="1"/>
</dbReference>
<dbReference type="Gene3D" id="3.40.50.300">
    <property type="entry name" value="P-loop containing nucleotide triphosphate hydrolases"/>
    <property type="match status" value="1"/>
</dbReference>
<evidence type="ECO:0000256" key="4">
    <source>
        <dbReference type="ARBA" id="ARBA00010387"/>
    </source>
</evidence>
<dbReference type="InterPro" id="IPR012340">
    <property type="entry name" value="NA-bd_OB-fold"/>
</dbReference>
<dbReference type="GO" id="GO:0005576">
    <property type="term" value="C:extracellular region"/>
    <property type="evidence" value="ECO:0007669"/>
    <property type="project" value="GOC"/>
</dbReference>
<keyword evidence="15" id="KW-0234">DNA repair</keyword>
<dbReference type="GO" id="GO:0045892">
    <property type="term" value="P:negative regulation of DNA-templated transcription"/>
    <property type="evidence" value="ECO:0007669"/>
    <property type="project" value="Ensembl"/>
</dbReference>
<evidence type="ECO:0000256" key="3">
    <source>
        <dbReference type="ARBA" id="ARBA00007519"/>
    </source>
</evidence>
<dbReference type="EC" id="3.6.4.12" evidence="15"/>
<dbReference type="Pfam" id="PF17856">
    <property type="entry name" value="TIP49_C"/>
    <property type="match status" value="1"/>
</dbReference>
<dbReference type="InterPro" id="IPR027238">
    <property type="entry name" value="RuvB-like"/>
</dbReference>
<dbReference type="Ensembl" id="ENSNFUT00015054872.1">
    <property type="protein sequence ID" value="ENSNFUP00015052626.1"/>
    <property type="gene ID" value="ENSNFUG00015024527.1"/>
</dbReference>
<keyword evidence="11" id="KW-0456">Lyase</keyword>
<proteinExistence type="inferred from homology"/>
<name>A0A8C6Q6L4_NOTFU</name>
<evidence type="ECO:0000256" key="2">
    <source>
        <dbReference type="ARBA" id="ARBA00004714"/>
    </source>
</evidence>
<dbReference type="GO" id="GO:0044458">
    <property type="term" value="P:motile cilium assembly"/>
    <property type="evidence" value="ECO:0007669"/>
    <property type="project" value="Ensembl"/>
</dbReference>
<dbReference type="GO" id="GO:0007507">
    <property type="term" value="P:heart development"/>
    <property type="evidence" value="ECO:0007669"/>
    <property type="project" value="Ensembl"/>
</dbReference>
<comment type="similarity">
    <text evidence="3 15">Belongs to the RuvB family.</text>
</comment>
<keyword evidence="12 15" id="KW-0539">Nucleus</keyword>
<keyword evidence="15" id="KW-0804">Transcription</keyword>
<accession>A0A8C6Q6L4</accession>
<evidence type="ECO:0000256" key="14">
    <source>
        <dbReference type="ARBA" id="ARBA00048432"/>
    </source>
</evidence>
<dbReference type="GO" id="GO:0120293">
    <property type="term" value="C:dynein axonemal particle"/>
    <property type="evidence" value="ECO:0007669"/>
    <property type="project" value="UniProtKB-SubCell"/>
</dbReference>
<dbReference type="Gene3D" id="3.20.20.70">
    <property type="entry name" value="Aldolase class I"/>
    <property type="match status" value="1"/>
</dbReference>
<sequence>MTHQYPALTAEQKKELQDIAQRIVAPGKGILAADESTGSMAKRLNPIGVENTEENRRRYRQLLFTADERIDSCIGGVIFFHETLYQKTDDGTNFAQLIKDRGIVVGIKVDKGVVPLAGTNGETTTQGLDGLSERCAQYKKDGADFAKWRCVLKISETTPSQLAIMENANVLARYASICQQNGIVPIVEPEILPDGDHDLKRCQYVTEKVQAGDVITIDKATGKISKLGRSFTRARDYDAMGAQTQFVQCPEGELQKRKEVVHTVSLHEIDVINSRTQGFLALFSGDTGEIKSEVREQINAKVCEWREEGKAEIIPGVLFIDEVHMLDMECFSFLNRALESDLSPVLIMATNRGITRIRGTNYQSPHGIPIDLLDRLLIIATSPYTERELKQILKIRCEEEDVELSEEAHMVLTRIGMETSLRYAIQLISTAGLVCRKRKGTEVQVEDIKRVYSLFLDEARSSQYMKEYQDSFLFNETQTASMDTS</sequence>
<dbReference type="AlphaFoldDB" id="A0A8C6Q6L4"/>
<evidence type="ECO:0000259" key="16">
    <source>
        <dbReference type="Pfam" id="PF17856"/>
    </source>
</evidence>
<dbReference type="InterPro" id="IPR000741">
    <property type="entry name" value="FBA_I"/>
</dbReference>
<dbReference type="Proteomes" id="UP000694548">
    <property type="component" value="Chromosome sgr11"/>
</dbReference>
<protein>
    <recommendedName>
        <fullName evidence="15">RuvB-like helicase</fullName>
        <ecNumber evidence="15">3.6.4.12</ecNumber>
    </recommendedName>
</protein>
<evidence type="ECO:0000256" key="8">
    <source>
        <dbReference type="ARBA" id="ARBA00022840"/>
    </source>
</evidence>
<keyword evidence="18" id="KW-1185">Reference proteome</keyword>
<evidence type="ECO:0000256" key="6">
    <source>
        <dbReference type="ARBA" id="ARBA00022801"/>
    </source>
</evidence>
<keyword evidence="15" id="KW-0227">DNA damage</keyword>
<dbReference type="GO" id="GO:0070286">
    <property type="term" value="P:axonemal dynein complex assembly"/>
    <property type="evidence" value="ECO:0007669"/>
    <property type="project" value="Ensembl"/>
</dbReference>
<evidence type="ECO:0000256" key="9">
    <source>
        <dbReference type="ARBA" id="ARBA00023152"/>
    </source>
</evidence>
<dbReference type="GO" id="GO:0005634">
    <property type="term" value="C:nucleus"/>
    <property type="evidence" value="ECO:0007669"/>
    <property type="project" value="UniProtKB-SubCell"/>
</dbReference>
<dbReference type="SUPFAM" id="SSF51569">
    <property type="entry name" value="Aldolase"/>
    <property type="match status" value="1"/>
</dbReference>
<keyword evidence="15" id="KW-0805">Transcription regulation</keyword>
<reference evidence="17" key="1">
    <citation type="submission" date="2014-08" db="EMBL/GenBank/DDBJ databases">
        <authorList>
            <person name="Senf B."/>
            <person name="Petzold A."/>
            <person name="Downie B.R."/>
            <person name="Koch P."/>
            <person name="Platzer M."/>
        </authorList>
    </citation>
    <scope>NUCLEOTIDE SEQUENCE [LARGE SCALE GENOMIC DNA]</scope>
    <source>
        <strain evidence="17">GRZ</strain>
    </source>
</reference>
<keyword evidence="8 15" id="KW-0067">ATP-binding</keyword>
<dbReference type="NCBIfam" id="NF033379">
    <property type="entry name" value="FrucBisAld_I"/>
    <property type="match status" value="1"/>
</dbReference>
<keyword evidence="7 15" id="KW-0347">Helicase</keyword>
<dbReference type="GO" id="GO:0060420">
    <property type="term" value="P:regulation of heart growth"/>
    <property type="evidence" value="ECO:0007669"/>
    <property type="project" value="Ensembl"/>
</dbReference>
<dbReference type="GO" id="GO:0048565">
    <property type="term" value="P:digestive tract development"/>
    <property type="evidence" value="ECO:0007669"/>
    <property type="project" value="Ensembl"/>
</dbReference>
<comment type="similarity">
    <text evidence="4">Belongs to the class I fructose-bisphosphate aldolase family.</text>
</comment>
<dbReference type="InterPro" id="IPR027417">
    <property type="entry name" value="P-loop_NTPase"/>
</dbReference>
<evidence type="ECO:0000256" key="7">
    <source>
        <dbReference type="ARBA" id="ARBA00022806"/>
    </source>
</evidence>
<keyword evidence="10 15" id="KW-0233">DNA recombination</keyword>
<evidence type="ECO:0000256" key="12">
    <source>
        <dbReference type="ARBA" id="ARBA00023242"/>
    </source>
</evidence>
<keyword evidence="9" id="KW-0324">Glycolysis</keyword>
<dbReference type="FunFam" id="3.40.50.300:FF:002221">
    <property type="entry name" value="RuvB-like 2"/>
    <property type="match status" value="1"/>
</dbReference>
<dbReference type="GO" id="GO:0006281">
    <property type="term" value="P:DNA repair"/>
    <property type="evidence" value="ECO:0007669"/>
    <property type="project" value="UniProtKB-KW"/>
</dbReference>
<dbReference type="InterPro" id="IPR013785">
    <property type="entry name" value="Aldolase_TIM"/>
</dbReference>
<dbReference type="GO" id="GO:0003678">
    <property type="term" value="F:DNA helicase activity"/>
    <property type="evidence" value="ECO:0007669"/>
    <property type="project" value="UniProtKB-EC"/>
</dbReference>
<dbReference type="UniPathway" id="UPA00109">
    <property type="reaction ID" value="UER00183"/>
</dbReference>